<dbReference type="AlphaFoldDB" id="A0AAV1D9B3"/>
<comment type="pathway">
    <text evidence="8">Isoprenoid biosynthesis; dimethylallyl diphosphate biosynthesis; dimethylallyl diphosphate from (2E)-4-hydroxy-3-methylbutenyl diphosphate: step 1/1.</text>
</comment>
<keyword evidence="5" id="KW-0408">Iron</keyword>
<evidence type="ECO:0000256" key="8">
    <source>
        <dbReference type="ARBA" id="ARBA00046314"/>
    </source>
</evidence>
<dbReference type="GO" id="GO:0051745">
    <property type="term" value="F:4-hydroxy-3-methylbut-2-enyl diphosphate reductase activity"/>
    <property type="evidence" value="ECO:0007669"/>
    <property type="project" value="UniProtKB-EC"/>
</dbReference>
<evidence type="ECO:0000256" key="5">
    <source>
        <dbReference type="ARBA" id="ARBA00023004"/>
    </source>
</evidence>
<evidence type="ECO:0000256" key="9">
    <source>
        <dbReference type="ARBA" id="ARBA00046335"/>
    </source>
</evidence>
<dbReference type="EMBL" id="OX459121">
    <property type="protein sequence ID" value="CAI9104456.1"/>
    <property type="molecule type" value="Genomic_DNA"/>
</dbReference>
<evidence type="ECO:0000256" key="1">
    <source>
        <dbReference type="ARBA" id="ARBA00001966"/>
    </source>
</evidence>
<evidence type="ECO:0000313" key="12">
    <source>
        <dbReference type="Proteomes" id="UP001161247"/>
    </source>
</evidence>
<accession>A0AAV1D9B3</accession>
<gene>
    <name evidence="11" type="ORF">OLC1_LOCUS13382</name>
</gene>
<dbReference type="PANTHER" id="PTHR31619">
    <property type="entry name" value="4-HYDROXY-3-METHYLBUT-2-ENYL DIPHOSPHATE REDUCTASE, CHLOROPLASTIC"/>
    <property type="match status" value="1"/>
</dbReference>
<evidence type="ECO:0000313" key="11">
    <source>
        <dbReference type="EMBL" id="CAI9104456.1"/>
    </source>
</evidence>
<evidence type="ECO:0000256" key="6">
    <source>
        <dbReference type="ARBA" id="ARBA00023014"/>
    </source>
</evidence>
<keyword evidence="2" id="KW-0004">4Fe-4S</keyword>
<dbReference type="Pfam" id="PF02401">
    <property type="entry name" value="LYTB"/>
    <property type="match status" value="1"/>
</dbReference>
<proteinExistence type="inferred from homology"/>
<evidence type="ECO:0000256" key="4">
    <source>
        <dbReference type="ARBA" id="ARBA00023002"/>
    </source>
</evidence>
<comment type="similarity">
    <text evidence="9">Belongs to the IspH family.</text>
</comment>
<reference evidence="11" key="1">
    <citation type="submission" date="2023-03" db="EMBL/GenBank/DDBJ databases">
        <authorList>
            <person name="Julca I."/>
        </authorList>
    </citation>
    <scope>NUCLEOTIDE SEQUENCE</scope>
</reference>
<dbReference type="InterPro" id="IPR003451">
    <property type="entry name" value="LytB/IspH"/>
</dbReference>
<keyword evidence="3" id="KW-0479">Metal-binding</keyword>
<comment type="pathway">
    <text evidence="7">Isoprenoid biosynthesis; isopentenyl diphosphate biosynthesis via DXP pathway; isopentenyl diphosphate from 1-deoxy-D-xylulose 5-phosphate: step 6/6.</text>
</comment>
<organism evidence="11 12">
    <name type="scientific">Oldenlandia corymbosa var. corymbosa</name>
    <dbReference type="NCBI Taxonomy" id="529605"/>
    <lineage>
        <taxon>Eukaryota</taxon>
        <taxon>Viridiplantae</taxon>
        <taxon>Streptophyta</taxon>
        <taxon>Embryophyta</taxon>
        <taxon>Tracheophyta</taxon>
        <taxon>Spermatophyta</taxon>
        <taxon>Magnoliopsida</taxon>
        <taxon>eudicotyledons</taxon>
        <taxon>Gunneridae</taxon>
        <taxon>Pentapetalae</taxon>
        <taxon>asterids</taxon>
        <taxon>lamiids</taxon>
        <taxon>Gentianales</taxon>
        <taxon>Rubiaceae</taxon>
        <taxon>Rubioideae</taxon>
        <taxon>Spermacoceae</taxon>
        <taxon>Hedyotis-Oldenlandia complex</taxon>
        <taxon>Oldenlandia</taxon>
    </lineage>
</organism>
<dbReference type="Proteomes" id="UP001161247">
    <property type="component" value="Chromosome 4"/>
</dbReference>
<evidence type="ECO:0000256" key="10">
    <source>
        <dbReference type="ARBA" id="ARBA00047177"/>
    </source>
</evidence>
<sequence length="165" mass="19498">MPHQVLVIEQRNPKKLGHNQTRSNKYNRKGFGHKEETLQLMNRDYTSKMIKTLKENGFEYTWGVNVTVRLAEAYGFCWGVERTVQIAYEARKQFPAHKIWLTNEILHSPLITEEWQDALYKLLEQPVGKSYAGCWSLEFPVTLPSYKESWRNMEFHHLGLILRSE</sequence>
<keyword evidence="4" id="KW-0560">Oxidoreductase</keyword>
<keyword evidence="6" id="KW-0411">Iron-sulfur</keyword>
<evidence type="ECO:0000256" key="2">
    <source>
        <dbReference type="ARBA" id="ARBA00022485"/>
    </source>
</evidence>
<protein>
    <recommendedName>
        <fullName evidence="10">4-hydroxy-3-methylbut-2-enyl diphosphate reductase</fullName>
        <ecNumber evidence="10">1.17.7.4</ecNumber>
    </recommendedName>
</protein>
<dbReference type="GO" id="GO:0046872">
    <property type="term" value="F:metal ion binding"/>
    <property type="evidence" value="ECO:0007669"/>
    <property type="project" value="UniProtKB-KW"/>
</dbReference>
<dbReference type="Gene3D" id="3.40.50.11270">
    <property type="match status" value="1"/>
</dbReference>
<dbReference type="EC" id="1.17.7.4" evidence="10"/>
<name>A0AAV1D9B3_OLDCO</name>
<dbReference type="PANTHER" id="PTHR31619:SF5">
    <property type="entry name" value="4-HYDROXY-3-METHYLBUT-2-ENYL DIPHOSPHATE REDUCTASE, CHLOROPLASTIC"/>
    <property type="match status" value="1"/>
</dbReference>
<dbReference type="GO" id="GO:0051539">
    <property type="term" value="F:4 iron, 4 sulfur cluster binding"/>
    <property type="evidence" value="ECO:0007669"/>
    <property type="project" value="UniProtKB-KW"/>
</dbReference>
<evidence type="ECO:0000256" key="7">
    <source>
        <dbReference type="ARBA" id="ARBA00046313"/>
    </source>
</evidence>
<comment type="cofactor">
    <cofactor evidence="1">
        <name>[4Fe-4S] cluster</name>
        <dbReference type="ChEBI" id="CHEBI:49883"/>
    </cofactor>
</comment>
<dbReference type="GO" id="GO:0019288">
    <property type="term" value="P:isopentenyl diphosphate biosynthetic process, methylerythritol 4-phosphate pathway"/>
    <property type="evidence" value="ECO:0007669"/>
    <property type="project" value="InterPro"/>
</dbReference>
<evidence type="ECO:0000256" key="3">
    <source>
        <dbReference type="ARBA" id="ARBA00022723"/>
    </source>
</evidence>
<keyword evidence="12" id="KW-1185">Reference proteome</keyword>
<dbReference type="GO" id="GO:0050992">
    <property type="term" value="P:dimethylallyl diphosphate biosynthetic process"/>
    <property type="evidence" value="ECO:0007669"/>
    <property type="project" value="InterPro"/>
</dbReference>